<organism evidence="2">
    <name type="scientific">Methanofollis liminatans</name>
    <dbReference type="NCBI Taxonomy" id="2201"/>
    <lineage>
        <taxon>Archaea</taxon>
        <taxon>Methanobacteriati</taxon>
        <taxon>Methanobacteriota</taxon>
        <taxon>Stenosarchaea group</taxon>
        <taxon>Methanomicrobia</taxon>
        <taxon>Methanomicrobiales</taxon>
        <taxon>Methanomicrobiaceae</taxon>
        <taxon>Methanofollis</taxon>
    </lineage>
</organism>
<protein>
    <submittedName>
        <fullName evidence="2">N-acetyltransferase</fullName>
    </submittedName>
</protein>
<dbReference type="PANTHER" id="PTHR43328">
    <property type="entry name" value="ACETYLTRANSFERASE-RELATED"/>
    <property type="match status" value="1"/>
</dbReference>
<dbReference type="SUPFAM" id="SSF55729">
    <property type="entry name" value="Acyl-CoA N-acyltransferases (Nat)"/>
    <property type="match status" value="1"/>
</dbReference>
<dbReference type="InterPro" id="IPR016181">
    <property type="entry name" value="Acyl_CoA_acyltransferase"/>
</dbReference>
<dbReference type="PANTHER" id="PTHR43328:SF1">
    <property type="entry name" value="N-ACETYLTRANSFERASE DOMAIN-CONTAINING PROTEIN"/>
    <property type="match status" value="1"/>
</dbReference>
<name>A0A831LNX9_9EURY</name>
<accession>A0A831LNX9</accession>
<gene>
    <name evidence="2" type="ORF">ENN52_00745</name>
</gene>
<comment type="caution">
    <text evidence="2">The sequence shown here is derived from an EMBL/GenBank/DDBJ whole genome shotgun (WGS) entry which is preliminary data.</text>
</comment>
<dbReference type="Gene3D" id="3.40.630.30">
    <property type="match status" value="1"/>
</dbReference>
<dbReference type="InterPro" id="IPR000182">
    <property type="entry name" value="GNAT_dom"/>
</dbReference>
<dbReference type="GO" id="GO:0016747">
    <property type="term" value="F:acyltransferase activity, transferring groups other than amino-acyl groups"/>
    <property type="evidence" value="ECO:0007669"/>
    <property type="project" value="InterPro"/>
</dbReference>
<dbReference type="EMBL" id="DSBY01000034">
    <property type="protein sequence ID" value="HDS62665.1"/>
    <property type="molecule type" value="Genomic_DNA"/>
</dbReference>
<dbReference type="Pfam" id="PF13302">
    <property type="entry name" value="Acetyltransf_3"/>
    <property type="match status" value="1"/>
</dbReference>
<dbReference type="PROSITE" id="PS51186">
    <property type="entry name" value="GNAT"/>
    <property type="match status" value="1"/>
</dbReference>
<evidence type="ECO:0000259" key="1">
    <source>
        <dbReference type="PROSITE" id="PS51186"/>
    </source>
</evidence>
<sequence>MHCPTPTSILRDWTPDDAVSLCRHADNPRIARCMRDAFPHPYTPGDAERFIEMATQNRSALLLAIEVDGEAVGGIGVHPLADVYRGTAEIGYWLSEESWGRGIATDAVRAMVPLAFDRFPIVRLQAGVFESNPASMRVLEKCGFCREAVHRSAVTKGGVVMDEYLYALVR</sequence>
<feature type="domain" description="N-acetyltransferase" evidence="1">
    <location>
        <begin position="8"/>
        <end position="166"/>
    </location>
</feature>
<dbReference type="AlphaFoldDB" id="A0A831LNX9"/>
<proteinExistence type="predicted"/>
<reference evidence="2" key="1">
    <citation type="journal article" date="2020" name="mSystems">
        <title>Genome- and Community-Level Interaction Insights into Carbon Utilization and Element Cycling Functions of Hydrothermarchaeota in Hydrothermal Sediment.</title>
        <authorList>
            <person name="Zhou Z."/>
            <person name="Liu Y."/>
            <person name="Xu W."/>
            <person name="Pan J."/>
            <person name="Luo Z.H."/>
            <person name="Li M."/>
        </authorList>
    </citation>
    <scope>NUCLEOTIDE SEQUENCE</scope>
    <source>
        <strain evidence="2">SpSt-1183</strain>
    </source>
</reference>
<dbReference type="Proteomes" id="UP000885648">
    <property type="component" value="Unassembled WGS sequence"/>
</dbReference>
<evidence type="ECO:0000313" key="2">
    <source>
        <dbReference type="EMBL" id="HDS62665.1"/>
    </source>
</evidence>